<dbReference type="Gene3D" id="3.80.10.10">
    <property type="entry name" value="Ribonuclease Inhibitor"/>
    <property type="match status" value="2"/>
</dbReference>
<dbReference type="EMBL" id="JAVRRD010000010">
    <property type="protein sequence ID" value="KAK5054591.1"/>
    <property type="molecule type" value="Genomic_DNA"/>
</dbReference>
<dbReference type="SMART" id="SM01052">
    <property type="entry name" value="CAP_GLY"/>
    <property type="match status" value="1"/>
</dbReference>
<dbReference type="Pfam" id="PF01302">
    <property type="entry name" value="CAP_GLY"/>
    <property type="match status" value="1"/>
</dbReference>
<comment type="caution">
    <text evidence="3">The sequence shown here is derived from an EMBL/GenBank/DDBJ whole genome shotgun (WGS) entry which is preliminary data.</text>
</comment>
<dbReference type="PROSITE" id="PS50245">
    <property type="entry name" value="CAP_GLY_2"/>
    <property type="match status" value="1"/>
</dbReference>
<dbReference type="SUPFAM" id="SSF74924">
    <property type="entry name" value="Cap-Gly domain"/>
    <property type="match status" value="1"/>
</dbReference>
<feature type="region of interest" description="Disordered" evidence="1">
    <location>
        <begin position="608"/>
        <end position="632"/>
    </location>
</feature>
<reference evidence="3 4" key="1">
    <citation type="submission" date="2023-08" db="EMBL/GenBank/DDBJ databases">
        <title>Black Yeasts Isolated from many extreme environments.</title>
        <authorList>
            <person name="Coleine C."/>
            <person name="Stajich J.E."/>
            <person name="Selbmann L."/>
        </authorList>
    </citation>
    <scope>NUCLEOTIDE SEQUENCE [LARGE SCALE GENOMIC DNA]</scope>
    <source>
        <strain evidence="3 4">CCFEE 5792</strain>
    </source>
</reference>
<feature type="domain" description="CAP-Gly" evidence="2">
    <location>
        <begin position="25"/>
        <end position="71"/>
    </location>
</feature>
<dbReference type="SUPFAM" id="SSF52047">
    <property type="entry name" value="RNI-like"/>
    <property type="match status" value="1"/>
</dbReference>
<accession>A0AAV9NCT4</accession>
<protein>
    <recommendedName>
        <fullName evidence="2">CAP-Gly domain-containing protein</fullName>
    </recommendedName>
</protein>
<feature type="region of interest" description="Disordered" evidence="1">
    <location>
        <begin position="374"/>
        <end position="403"/>
    </location>
</feature>
<dbReference type="Proteomes" id="UP001358417">
    <property type="component" value="Unassembled WGS sequence"/>
</dbReference>
<organism evidence="3 4">
    <name type="scientific">Exophiala bonariae</name>
    <dbReference type="NCBI Taxonomy" id="1690606"/>
    <lineage>
        <taxon>Eukaryota</taxon>
        <taxon>Fungi</taxon>
        <taxon>Dikarya</taxon>
        <taxon>Ascomycota</taxon>
        <taxon>Pezizomycotina</taxon>
        <taxon>Eurotiomycetes</taxon>
        <taxon>Chaetothyriomycetidae</taxon>
        <taxon>Chaetothyriales</taxon>
        <taxon>Herpotrichiellaceae</taxon>
        <taxon>Exophiala</taxon>
    </lineage>
</organism>
<dbReference type="InterPro" id="IPR032675">
    <property type="entry name" value="LRR_dom_sf"/>
</dbReference>
<gene>
    <name evidence="3" type="ORF">LTR84_001482</name>
</gene>
<evidence type="ECO:0000259" key="2">
    <source>
        <dbReference type="PROSITE" id="PS50245"/>
    </source>
</evidence>
<dbReference type="AlphaFoldDB" id="A0AAV9NCT4"/>
<dbReference type="InterPro" id="IPR000938">
    <property type="entry name" value="CAP-Gly_domain"/>
</dbReference>
<proteinExistence type="predicted"/>
<feature type="compositionally biased region" description="Polar residues" evidence="1">
    <location>
        <begin position="388"/>
        <end position="403"/>
    </location>
</feature>
<evidence type="ECO:0000313" key="3">
    <source>
        <dbReference type="EMBL" id="KAK5054591.1"/>
    </source>
</evidence>
<dbReference type="RefSeq" id="XP_064707364.1">
    <property type="nucleotide sequence ID" value="XM_064845106.1"/>
</dbReference>
<feature type="region of interest" description="Disordered" evidence="1">
    <location>
        <begin position="450"/>
        <end position="469"/>
    </location>
</feature>
<dbReference type="InterPro" id="IPR036859">
    <property type="entry name" value="CAP-Gly_dom_sf"/>
</dbReference>
<dbReference type="GeneID" id="89969702"/>
<name>A0AAV9NCT4_9EURO</name>
<evidence type="ECO:0000313" key="4">
    <source>
        <dbReference type="Proteomes" id="UP001358417"/>
    </source>
</evidence>
<keyword evidence="4" id="KW-1185">Reference proteome</keyword>
<dbReference type="Gene3D" id="2.30.30.190">
    <property type="entry name" value="CAP Gly-rich-like domain"/>
    <property type="match status" value="1"/>
</dbReference>
<evidence type="ECO:0000256" key="1">
    <source>
        <dbReference type="SAM" id="MobiDB-lite"/>
    </source>
</evidence>
<sequence length="740" mass="81663">MDDSPPYIGQRRSYAAALCTVRYHGPLSGTKGAWLGVEWDDPSRGKHDGKHNDQRIFDCLSSSPTAASFVRPSRKPDPERTLLEAIRFKYGMSKTDPRTESAETETTPIAISGKVVEEVGFEKIQKQLSVLGDLRIVLVDELIVSGVARRDATTQEVEDAQEELSKTCPSLIELDVGWNTIENWQDVADMSLPFKKLKILKASGLRLHNYQRERFAKKDRSFQNVEELHLSECLLKPEQVIQILSPSAAVAFPALRTLRLASNAFDSFTLVARQDFPTITTIVFDNNNFKNLADLLVIFALFPNTSSLSFQGNSIFQIGLNTVAGGKLPVFEKLESLNLTGNHVQNYNFINTLPTIFPNLKSLRISRNPLYETVAEQDPQKQHLDSGKQAQPQRGPQSAGAQSDSISYYLTLARIPKLESLNHTTITTREREEGEIYYLSTVEKEISASLDTSSEYDEGSDIRPSNGASSTIGKLVDSIRLRHPLYANLCIKYDRDDLLDRAIRLSQANETAEATDPGAEISGGVKTKIQTYAPGTLGARLVDAFFYVPPTKTGSSSGDESSTPTLHFNRALPTTISVYRLKSLVARAFSLPPLQFKLVYESHEYDPVEPISRNTGANNDVAGGKGQRDDKQEWDAWGDWDVDSSEPASSSDGGEDVAVEVAAMDSVSEDAGGPSQQPLYVVRDGQRFKKREAEILDGMRPWGDFLDLDGSPWSALGTAAGGTGKYLRGVRVRVEPSTKQ</sequence>